<evidence type="ECO:0000256" key="4">
    <source>
        <dbReference type="SAM" id="MobiDB-lite"/>
    </source>
</evidence>
<evidence type="ECO:0000256" key="2">
    <source>
        <dbReference type="ARBA" id="ARBA00022679"/>
    </source>
</evidence>
<sequence>MRMDHEAELDEGRDSAAAGQAGHGRHWIHDVDPSTDPTEMWERFYTESEPWSGRANPALVDELAERPSPAGPGTALDLGCGTGGDAIWLAGQGWRVDAVDISPTALERAAGAARAAGVDDRIRWACHNLDADFPAGAWDLVTTSYLHSPVRLDREGILRRAAAAVAPGGSLIIIGHLGFPSWMTEPPPHADLPTPEEIVAALDLDGWRVVAARAVVVPSVPSPDGEPGTRTDSVVRLHRTG</sequence>
<dbReference type="PANTHER" id="PTHR43464">
    <property type="entry name" value="METHYLTRANSFERASE"/>
    <property type="match status" value="1"/>
</dbReference>
<keyword evidence="7" id="KW-1185">Reference proteome</keyword>
<dbReference type="GO" id="GO:0008168">
    <property type="term" value="F:methyltransferase activity"/>
    <property type="evidence" value="ECO:0007669"/>
    <property type="project" value="UniProtKB-KW"/>
</dbReference>
<gene>
    <name evidence="6" type="ORF">FRACA_100063</name>
</gene>
<keyword evidence="1 6" id="KW-0489">Methyltransferase</keyword>
<feature type="region of interest" description="Disordered" evidence="4">
    <location>
        <begin position="219"/>
        <end position="241"/>
    </location>
</feature>
<dbReference type="Proteomes" id="UP000234331">
    <property type="component" value="Unassembled WGS sequence"/>
</dbReference>
<keyword evidence="2 6" id="KW-0808">Transferase</keyword>
<dbReference type="CDD" id="cd02440">
    <property type="entry name" value="AdoMet_MTases"/>
    <property type="match status" value="1"/>
</dbReference>
<keyword evidence="3" id="KW-0949">S-adenosyl-L-methionine</keyword>
<feature type="compositionally biased region" description="Basic and acidic residues" evidence="4">
    <location>
        <begin position="1"/>
        <end position="14"/>
    </location>
</feature>
<dbReference type="EMBL" id="FZMO01000002">
    <property type="protein sequence ID" value="SNQ45495.1"/>
    <property type="molecule type" value="Genomic_DNA"/>
</dbReference>
<evidence type="ECO:0000259" key="5">
    <source>
        <dbReference type="Pfam" id="PF13649"/>
    </source>
</evidence>
<accession>A0A2I2KIJ6</accession>
<name>A0A2I2KIJ6_9ACTN</name>
<dbReference type="Gene3D" id="3.40.50.150">
    <property type="entry name" value="Vaccinia Virus protein VP39"/>
    <property type="match status" value="1"/>
</dbReference>
<dbReference type="InterPro" id="IPR029063">
    <property type="entry name" value="SAM-dependent_MTases_sf"/>
</dbReference>
<organism evidence="6 7">
    <name type="scientific">Frankia canadensis</name>
    <dbReference type="NCBI Taxonomy" id="1836972"/>
    <lineage>
        <taxon>Bacteria</taxon>
        <taxon>Bacillati</taxon>
        <taxon>Actinomycetota</taxon>
        <taxon>Actinomycetes</taxon>
        <taxon>Frankiales</taxon>
        <taxon>Frankiaceae</taxon>
        <taxon>Frankia</taxon>
    </lineage>
</organism>
<reference evidence="6 7" key="1">
    <citation type="submission" date="2017-06" db="EMBL/GenBank/DDBJ databases">
        <authorList>
            <person name="Kim H.J."/>
            <person name="Triplett B.A."/>
        </authorList>
    </citation>
    <scope>NUCLEOTIDE SEQUENCE [LARGE SCALE GENOMIC DNA]</scope>
    <source>
        <strain evidence="6">FRACA_ARgP5</strain>
    </source>
</reference>
<dbReference type="PANTHER" id="PTHR43464:SF19">
    <property type="entry name" value="UBIQUINONE BIOSYNTHESIS O-METHYLTRANSFERASE, MITOCHONDRIAL"/>
    <property type="match status" value="1"/>
</dbReference>
<evidence type="ECO:0000256" key="1">
    <source>
        <dbReference type="ARBA" id="ARBA00022603"/>
    </source>
</evidence>
<evidence type="ECO:0000313" key="7">
    <source>
        <dbReference type="Proteomes" id="UP000234331"/>
    </source>
</evidence>
<dbReference type="InterPro" id="IPR041698">
    <property type="entry name" value="Methyltransf_25"/>
</dbReference>
<proteinExistence type="predicted"/>
<feature type="domain" description="Methyltransferase" evidence="5">
    <location>
        <begin position="76"/>
        <end position="169"/>
    </location>
</feature>
<dbReference type="Pfam" id="PF13649">
    <property type="entry name" value="Methyltransf_25"/>
    <property type="match status" value="1"/>
</dbReference>
<dbReference type="AlphaFoldDB" id="A0A2I2KIJ6"/>
<dbReference type="GO" id="GO:0032259">
    <property type="term" value="P:methylation"/>
    <property type="evidence" value="ECO:0007669"/>
    <property type="project" value="UniProtKB-KW"/>
</dbReference>
<evidence type="ECO:0000256" key="3">
    <source>
        <dbReference type="ARBA" id="ARBA00022691"/>
    </source>
</evidence>
<protein>
    <submittedName>
        <fullName evidence="6">Methyltransferase type 12</fullName>
    </submittedName>
</protein>
<feature type="region of interest" description="Disordered" evidence="4">
    <location>
        <begin position="1"/>
        <end position="34"/>
    </location>
</feature>
<evidence type="ECO:0000313" key="6">
    <source>
        <dbReference type="EMBL" id="SNQ45495.1"/>
    </source>
</evidence>
<dbReference type="SUPFAM" id="SSF53335">
    <property type="entry name" value="S-adenosyl-L-methionine-dependent methyltransferases"/>
    <property type="match status" value="1"/>
</dbReference>